<dbReference type="GO" id="GO:0004534">
    <property type="term" value="F:5'-3' RNA exonuclease activity"/>
    <property type="evidence" value="ECO:0007669"/>
    <property type="project" value="TreeGrafter"/>
</dbReference>
<dbReference type="Proteomes" id="UP000250744">
    <property type="component" value="Unassembled WGS sequence"/>
</dbReference>
<dbReference type="SUPFAM" id="SSF89550">
    <property type="entry name" value="PHP domain-like"/>
    <property type="match status" value="1"/>
</dbReference>
<dbReference type="RefSeq" id="WP_112159335.1">
    <property type="nucleotide sequence ID" value="NZ_QKRX01000007.1"/>
</dbReference>
<protein>
    <submittedName>
        <fullName evidence="2">PHP domain-containing protein</fullName>
    </submittedName>
</protein>
<dbReference type="InterPro" id="IPR016195">
    <property type="entry name" value="Pol/histidinol_Pase-like"/>
</dbReference>
<dbReference type="OrthoDB" id="9804333at2"/>
<dbReference type="PANTHER" id="PTHR42924:SF3">
    <property type="entry name" value="POLYMERASE_HISTIDINOL PHOSPHATASE N-TERMINAL DOMAIN-CONTAINING PROTEIN"/>
    <property type="match status" value="1"/>
</dbReference>
<dbReference type="CDD" id="cd07438">
    <property type="entry name" value="PHP_HisPPase_AMP"/>
    <property type="match status" value="1"/>
</dbReference>
<dbReference type="SMART" id="SM00481">
    <property type="entry name" value="POLIIIAc"/>
    <property type="match status" value="1"/>
</dbReference>
<dbReference type="GO" id="GO:0035312">
    <property type="term" value="F:5'-3' DNA exonuclease activity"/>
    <property type="evidence" value="ECO:0007669"/>
    <property type="project" value="TreeGrafter"/>
</dbReference>
<accession>A0A364NLU2</accession>
<dbReference type="InterPro" id="IPR003141">
    <property type="entry name" value="Pol/His_phosphatase_N"/>
</dbReference>
<dbReference type="Gene3D" id="1.10.150.650">
    <property type="match status" value="1"/>
</dbReference>
<dbReference type="InterPro" id="IPR052018">
    <property type="entry name" value="PHP_domain"/>
</dbReference>
<proteinExistence type="predicted"/>
<keyword evidence="3" id="KW-1185">Reference proteome</keyword>
<reference evidence="2 3" key="1">
    <citation type="submission" date="2018-06" db="EMBL/GenBank/DDBJ databases">
        <title>Nitrincola tibetense sp. nov., isolated from Lake XuguoCo on Tibetan Plateau.</title>
        <authorList>
            <person name="Xing P."/>
        </authorList>
    </citation>
    <scope>NUCLEOTIDE SEQUENCE [LARGE SCALE GENOMIC DNA]</scope>
    <source>
        <strain evidence="3">xg18</strain>
    </source>
</reference>
<dbReference type="Gene3D" id="3.20.20.140">
    <property type="entry name" value="Metal-dependent hydrolases"/>
    <property type="match status" value="1"/>
</dbReference>
<organism evidence="2 3">
    <name type="scientific">Nitrincola tibetensis</name>
    <dbReference type="NCBI Taxonomy" id="2219697"/>
    <lineage>
        <taxon>Bacteria</taxon>
        <taxon>Pseudomonadati</taxon>
        <taxon>Pseudomonadota</taxon>
        <taxon>Gammaproteobacteria</taxon>
        <taxon>Oceanospirillales</taxon>
        <taxon>Oceanospirillaceae</taxon>
        <taxon>Nitrincola</taxon>
    </lineage>
</organism>
<sequence>MVHYDLHLHSRASDGALAPAELVSLCAAQGVQVMALTDHDTLVGINEARLAAENLGLNLIVGTELTCLWNRRSIHILGLGLDDAFQGVKDYEAELFCLRQERAKRISERLIKKGIDSSIFDLAMSYSEGGQIGRPHFAKALVKLRHVKTLQEAFDHYLGQNKVGDVKALWPDMKRAVGFIRQAGGVAVIAHPTKYKMTFTKLRELVFDFKKAGGEGIEVGYPGLNPDQGRELLKLATHQELLMSAGSDFHNSFNSWTLPGRFPVLEVNEQHVLSRLLL</sequence>
<evidence type="ECO:0000313" key="3">
    <source>
        <dbReference type="Proteomes" id="UP000250744"/>
    </source>
</evidence>
<dbReference type="InterPro" id="IPR004013">
    <property type="entry name" value="PHP_dom"/>
</dbReference>
<name>A0A364NLU2_9GAMM</name>
<dbReference type="Pfam" id="PF02811">
    <property type="entry name" value="PHP"/>
    <property type="match status" value="1"/>
</dbReference>
<evidence type="ECO:0000313" key="2">
    <source>
        <dbReference type="EMBL" id="RAU17845.1"/>
    </source>
</evidence>
<dbReference type="EMBL" id="QKRX01000007">
    <property type="protein sequence ID" value="RAU17845.1"/>
    <property type="molecule type" value="Genomic_DNA"/>
</dbReference>
<comment type="caution">
    <text evidence="2">The sequence shown here is derived from an EMBL/GenBank/DDBJ whole genome shotgun (WGS) entry which is preliminary data.</text>
</comment>
<dbReference type="PANTHER" id="PTHR42924">
    <property type="entry name" value="EXONUCLEASE"/>
    <property type="match status" value="1"/>
</dbReference>
<evidence type="ECO:0000259" key="1">
    <source>
        <dbReference type="SMART" id="SM00481"/>
    </source>
</evidence>
<gene>
    <name evidence="2" type="ORF">DN062_10765</name>
</gene>
<feature type="domain" description="Polymerase/histidinol phosphatase N-terminal" evidence="1">
    <location>
        <begin position="4"/>
        <end position="69"/>
    </location>
</feature>
<dbReference type="AlphaFoldDB" id="A0A364NLU2"/>